<dbReference type="AlphaFoldDB" id="A0A9J6P1U5"/>
<reference evidence="2" key="2">
    <citation type="submission" date="2021-04" db="EMBL/GenBank/DDBJ databases">
        <authorList>
            <person name="Dong X."/>
        </authorList>
    </citation>
    <scope>NUCLEOTIDE SEQUENCE</scope>
    <source>
        <strain evidence="2">ZWT</strain>
    </source>
</reference>
<dbReference type="RefSeq" id="WP_250858467.1">
    <property type="nucleotide sequence ID" value="NZ_JAGSOJ010000001.1"/>
</dbReference>
<keyword evidence="2" id="KW-0378">Hydrolase</keyword>
<protein>
    <submittedName>
        <fullName evidence="2">Alpha/beta hydrolase</fullName>
    </submittedName>
</protein>
<reference evidence="2" key="1">
    <citation type="journal article" date="2021" name="mSystems">
        <title>Bacteria and Archaea Synergistically Convert Glycine Betaine to Biogenic Methane in the Formosa Cold Seep of the South China Sea.</title>
        <authorList>
            <person name="Li L."/>
            <person name="Zhang W."/>
            <person name="Zhang S."/>
            <person name="Song L."/>
            <person name="Sun Q."/>
            <person name="Zhang H."/>
            <person name="Xiang H."/>
            <person name="Dong X."/>
        </authorList>
    </citation>
    <scope>NUCLEOTIDE SEQUENCE</scope>
    <source>
        <strain evidence="2">ZWT</strain>
    </source>
</reference>
<dbReference type="GO" id="GO:0016787">
    <property type="term" value="F:hydrolase activity"/>
    <property type="evidence" value="ECO:0007669"/>
    <property type="project" value="UniProtKB-KW"/>
</dbReference>
<sequence length="263" mass="30814">MIHYRVIADNKKEWVVFIHPLGGSSATFFRQVREFKKHFNLLLIDLPGHGKSKKGITNLEPEMIVKDILNILDDLNIESAHFVGMCLGNGVIDFIYENNKSRIKSIVYGAAVKEIGLINKLLLQVGHVFKHLMPHHFLYNLFALVMMPKNNHRESREIFVREAKKMDRNDFLHWYNIIMEKKNYYENKKQLVKDCINKLYIYGSEDHLFLSKAKEYVKKDKNAVIQILKNVGHMCHIESPKEFNHSVILFINQQNEISSSFQN</sequence>
<gene>
    <name evidence="2" type="ORF">KDK92_06945</name>
</gene>
<comment type="caution">
    <text evidence="2">The sequence shown here is derived from an EMBL/GenBank/DDBJ whole genome shotgun (WGS) entry which is preliminary data.</text>
</comment>
<dbReference type="InterPro" id="IPR029058">
    <property type="entry name" value="AB_hydrolase_fold"/>
</dbReference>
<evidence type="ECO:0000259" key="1">
    <source>
        <dbReference type="Pfam" id="PF00561"/>
    </source>
</evidence>
<dbReference type="InterPro" id="IPR000073">
    <property type="entry name" value="AB_hydrolase_1"/>
</dbReference>
<proteinExistence type="predicted"/>
<dbReference type="PANTHER" id="PTHR43798">
    <property type="entry name" value="MONOACYLGLYCEROL LIPASE"/>
    <property type="match status" value="1"/>
</dbReference>
<keyword evidence="3" id="KW-1185">Reference proteome</keyword>
<name>A0A9J6P1U5_9CLOT</name>
<organism evidence="2 3">
    <name type="scientific">Oceanirhabdus seepicola</name>
    <dbReference type="NCBI Taxonomy" id="2828781"/>
    <lineage>
        <taxon>Bacteria</taxon>
        <taxon>Bacillati</taxon>
        <taxon>Bacillota</taxon>
        <taxon>Clostridia</taxon>
        <taxon>Eubacteriales</taxon>
        <taxon>Clostridiaceae</taxon>
        <taxon>Oceanirhabdus</taxon>
    </lineage>
</organism>
<dbReference type="Gene3D" id="3.40.50.1820">
    <property type="entry name" value="alpha/beta hydrolase"/>
    <property type="match status" value="1"/>
</dbReference>
<dbReference type="GO" id="GO:0016020">
    <property type="term" value="C:membrane"/>
    <property type="evidence" value="ECO:0007669"/>
    <property type="project" value="TreeGrafter"/>
</dbReference>
<dbReference type="PANTHER" id="PTHR43798:SF33">
    <property type="entry name" value="HYDROLASE, PUTATIVE (AFU_ORTHOLOGUE AFUA_2G14860)-RELATED"/>
    <property type="match status" value="1"/>
</dbReference>
<dbReference type="EMBL" id="JAGSOJ010000001">
    <property type="protein sequence ID" value="MCM1989472.1"/>
    <property type="molecule type" value="Genomic_DNA"/>
</dbReference>
<dbReference type="Pfam" id="PF00561">
    <property type="entry name" value="Abhydrolase_1"/>
    <property type="match status" value="1"/>
</dbReference>
<dbReference type="SUPFAM" id="SSF53474">
    <property type="entry name" value="alpha/beta-Hydrolases"/>
    <property type="match status" value="1"/>
</dbReference>
<dbReference type="Proteomes" id="UP001056429">
    <property type="component" value="Unassembled WGS sequence"/>
</dbReference>
<accession>A0A9J6P1U5</accession>
<evidence type="ECO:0000313" key="3">
    <source>
        <dbReference type="Proteomes" id="UP001056429"/>
    </source>
</evidence>
<dbReference type="InterPro" id="IPR050266">
    <property type="entry name" value="AB_hydrolase_sf"/>
</dbReference>
<feature type="domain" description="AB hydrolase-1" evidence="1">
    <location>
        <begin position="14"/>
        <end position="240"/>
    </location>
</feature>
<evidence type="ECO:0000313" key="2">
    <source>
        <dbReference type="EMBL" id="MCM1989472.1"/>
    </source>
</evidence>